<comment type="similarity">
    <text evidence="3">Belongs to the krueppel C2H2-type zinc-finger protein family.</text>
</comment>
<feature type="compositionally biased region" description="Polar residues" evidence="15">
    <location>
        <begin position="208"/>
        <end position="234"/>
    </location>
</feature>
<dbReference type="SMART" id="SM00355">
    <property type="entry name" value="ZnF_C2H2"/>
    <property type="match status" value="2"/>
</dbReference>
<dbReference type="PANTHER" id="PTHR24408">
    <property type="entry name" value="ZINC FINGER PROTEIN"/>
    <property type="match status" value="1"/>
</dbReference>
<evidence type="ECO:0000256" key="6">
    <source>
        <dbReference type="ARBA" id="ARBA00022737"/>
    </source>
</evidence>
<comment type="function">
    <text evidence="1">May be involved in transcriptional regulation.</text>
</comment>
<evidence type="ECO:0000256" key="12">
    <source>
        <dbReference type="ARBA" id="ARBA00023163"/>
    </source>
</evidence>
<keyword evidence="10" id="KW-0805">Transcription regulation</keyword>
<feature type="compositionally biased region" description="Polar residues" evidence="15">
    <location>
        <begin position="145"/>
        <end position="165"/>
    </location>
</feature>
<keyword evidence="9" id="KW-0832">Ubl conjugation</keyword>
<feature type="compositionally biased region" description="Low complexity" evidence="15">
    <location>
        <begin position="259"/>
        <end position="277"/>
    </location>
</feature>
<dbReference type="GO" id="GO:0043565">
    <property type="term" value="F:sequence-specific DNA binding"/>
    <property type="evidence" value="ECO:0007669"/>
    <property type="project" value="TreeGrafter"/>
</dbReference>
<keyword evidence="12" id="KW-0804">Transcription</keyword>
<dbReference type="Gene3D" id="3.30.160.60">
    <property type="entry name" value="Classic Zinc Finger"/>
    <property type="match status" value="2"/>
</dbReference>
<feature type="region of interest" description="Disordered" evidence="15">
    <location>
        <begin position="433"/>
        <end position="476"/>
    </location>
</feature>
<dbReference type="SUPFAM" id="SSF57667">
    <property type="entry name" value="beta-beta-alpha zinc fingers"/>
    <property type="match status" value="1"/>
</dbReference>
<protein>
    <recommendedName>
        <fullName evidence="16">C2H2-type domain-containing protein</fullName>
    </recommendedName>
</protein>
<dbReference type="PROSITE" id="PS00028">
    <property type="entry name" value="ZINC_FINGER_C2H2_1"/>
    <property type="match status" value="1"/>
</dbReference>
<feature type="compositionally biased region" description="Low complexity" evidence="15">
    <location>
        <begin position="120"/>
        <end position="132"/>
    </location>
</feature>
<evidence type="ECO:0000256" key="8">
    <source>
        <dbReference type="ARBA" id="ARBA00022833"/>
    </source>
</evidence>
<dbReference type="AlphaFoldDB" id="A0AAN6TN38"/>
<dbReference type="GO" id="GO:0000981">
    <property type="term" value="F:DNA-binding transcription factor activity, RNA polymerase II-specific"/>
    <property type="evidence" value="ECO:0007669"/>
    <property type="project" value="TreeGrafter"/>
</dbReference>
<dbReference type="PANTHER" id="PTHR24408:SF58">
    <property type="entry name" value="TRANSCRIPTION FACTOR (TFIIIA), PUTATIVE (AFU_ORTHOLOGUE AFUA_1G05150)-RELATED"/>
    <property type="match status" value="1"/>
</dbReference>
<dbReference type="Proteomes" id="UP001302812">
    <property type="component" value="Unassembled WGS sequence"/>
</dbReference>
<reference evidence="17" key="1">
    <citation type="journal article" date="2023" name="Mol. Phylogenet. Evol.">
        <title>Genome-scale phylogeny and comparative genomics of the fungal order Sordariales.</title>
        <authorList>
            <person name="Hensen N."/>
            <person name="Bonometti L."/>
            <person name="Westerberg I."/>
            <person name="Brannstrom I.O."/>
            <person name="Guillou S."/>
            <person name="Cros-Aarteil S."/>
            <person name="Calhoun S."/>
            <person name="Haridas S."/>
            <person name="Kuo A."/>
            <person name="Mondo S."/>
            <person name="Pangilinan J."/>
            <person name="Riley R."/>
            <person name="LaButti K."/>
            <person name="Andreopoulos B."/>
            <person name="Lipzen A."/>
            <person name="Chen C."/>
            <person name="Yan M."/>
            <person name="Daum C."/>
            <person name="Ng V."/>
            <person name="Clum A."/>
            <person name="Steindorff A."/>
            <person name="Ohm R.A."/>
            <person name="Martin F."/>
            <person name="Silar P."/>
            <person name="Natvig D.O."/>
            <person name="Lalanne C."/>
            <person name="Gautier V."/>
            <person name="Ament-Velasquez S.L."/>
            <person name="Kruys A."/>
            <person name="Hutchinson M.I."/>
            <person name="Powell A.J."/>
            <person name="Barry K."/>
            <person name="Miller A.N."/>
            <person name="Grigoriev I.V."/>
            <person name="Debuchy R."/>
            <person name="Gladieux P."/>
            <person name="Hiltunen Thoren M."/>
            <person name="Johannesson H."/>
        </authorList>
    </citation>
    <scope>NUCLEOTIDE SEQUENCE</scope>
    <source>
        <strain evidence="17">CBS 508.74</strain>
    </source>
</reference>
<keyword evidence="11" id="KW-0238">DNA-binding</keyword>
<feature type="domain" description="C2H2-type" evidence="16">
    <location>
        <begin position="384"/>
        <end position="411"/>
    </location>
</feature>
<dbReference type="GO" id="GO:0008270">
    <property type="term" value="F:zinc ion binding"/>
    <property type="evidence" value="ECO:0007669"/>
    <property type="project" value="UniProtKB-KW"/>
</dbReference>
<keyword evidence="18" id="KW-1185">Reference proteome</keyword>
<dbReference type="EMBL" id="MU853332">
    <property type="protein sequence ID" value="KAK4117462.1"/>
    <property type="molecule type" value="Genomic_DNA"/>
</dbReference>
<evidence type="ECO:0000256" key="13">
    <source>
        <dbReference type="ARBA" id="ARBA00023242"/>
    </source>
</evidence>
<dbReference type="InterPro" id="IPR036236">
    <property type="entry name" value="Znf_C2H2_sf"/>
</dbReference>
<comment type="caution">
    <text evidence="17">The sequence shown here is derived from an EMBL/GenBank/DDBJ whole genome shotgun (WGS) entry which is preliminary data.</text>
</comment>
<proteinExistence type="inferred from homology"/>
<sequence>MNSPSDISLVARRTSPLTSTAPRAPALTPSSNAPAPLLSSATSTTSTSTTSITTVTTNAPSTRVLTPSGAAHDGFSTSAAHSSGSQSSQPGGPPLYYSNQMSGSWPTPGGTQLSAYTYANSSPTTSNSGSLSHQPYARGSLYGPASSTPLQHYGGRTSTSASNGESLPPPQSYQDQPHFAGTMAAGGGGAGGGGGALGSPLSQAHGGHQSSGLAQPALSTPSSNANRPGTSGQNTPGGSGSMQDGNPYRQPPTPTNLYPPSSTSHQSSFPSFTSSLTQPPPTTTSPATTSGQIHRGLGSISAMAPPLHFSGGRGPGISPPMVSYASYSQVPGPVLTNVHHPGAPLSMVGGVGMGGYGHHHPGLPAHHLYVHQPSPPGPPQDRPFKCDECKHSFNRNHDLKRHKRIHMEIKPFPCGHCEKAFSRKDALKRHKLVKGCGRVSPPEGAENKTTDTRGSPRNHGDGMSDDREGSPRIKKE</sequence>
<keyword evidence="4" id="KW-1017">Isopeptide bond</keyword>
<dbReference type="GeneID" id="89941342"/>
<feature type="compositionally biased region" description="Gly residues" evidence="15">
    <location>
        <begin position="184"/>
        <end position="197"/>
    </location>
</feature>
<evidence type="ECO:0000256" key="10">
    <source>
        <dbReference type="ARBA" id="ARBA00023015"/>
    </source>
</evidence>
<evidence type="ECO:0000256" key="11">
    <source>
        <dbReference type="ARBA" id="ARBA00023125"/>
    </source>
</evidence>
<dbReference type="FunFam" id="3.30.160.60:FF:000247">
    <property type="entry name" value="Zinc finger protein 236"/>
    <property type="match status" value="1"/>
</dbReference>
<evidence type="ECO:0000256" key="4">
    <source>
        <dbReference type="ARBA" id="ARBA00022499"/>
    </source>
</evidence>
<evidence type="ECO:0000256" key="7">
    <source>
        <dbReference type="ARBA" id="ARBA00022771"/>
    </source>
</evidence>
<dbReference type="PROSITE" id="PS50157">
    <property type="entry name" value="ZINC_FINGER_C2H2_2"/>
    <property type="match status" value="2"/>
</dbReference>
<feature type="region of interest" description="Disordered" evidence="15">
    <location>
        <begin position="1"/>
        <end position="103"/>
    </location>
</feature>
<feature type="domain" description="C2H2-type" evidence="16">
    <location>
        <begin position="412"/>
        <end position="431"/>
    </location>
</feature>
<evidence type="ECO:0000256" key="9">
    <source>
        <dbReference type="ARBA" id="ARBA00022843"/>
    </source>
</evidence>
<evidence type="ECO:0000256" key="3">
    <source>
        <dbReference type="ARBA" id="ARBA00006991"/>
    </source>
</evidence>
<dbReference type="InterPro" id="IPR013087">
    <property type="entry name" value="Znf_C2H2_type"/>
</dbReference>
<evidence type="ECO:0000256" key="1">
    <source>
        <dbReference type="ARBA" id="ARBA00003767"/>
    </source>
</evidence>
<evidence type="ECO:0000256" key="14">
    <source>
        <dbReference type="PROSITE-ProRule" id="PRU00042"/>
    </source>
</evidence>
<gene>
    <name evidence="17" type="ORF">N656DRAFT_793936</name>
</gene>
<dbReference type="GO" id="GO:0005634">
    <property type="term" value="C:nucleus"/>
    <property type="evidence" value="ECO:0007669"/>
    <property type="project" value="UniProtKB-SubCell"/>
</dbReference>
<reference evidence="17" key="2">
    <citation type="submission" date="2023-05" db="EMBL/GenBank/DDBJ databases">
        <authorList>
            <consortium name="Lawrence Berkeley National Laboratory"/>
            <person name="Steindorff A."/>
            <person name="Hensen N."/>
            <person name="Bonometti L."/>
            <person name="Westerberg I."/>
            <person name="Brannstrom I.O."/>
            <person name="Guillou S."/>
            <person name="Cros-Aarteil S."/>
            <person name="Calhoun S."/>
            <person name="Haridas S."/>
            <person name="Kuo A."/>
            <person name="Mondo S."/>
            <person name="Pangilinan J."/>
            <person name="Riley R."/>
            <person name="Labutti K."/>
            <person name="Andreopoulos B."/>
            <person name="Lipzen A."/>
            <person name="Chen C."/>
            <person name="Yanf M."/>
            <person name="Daum C."/>
            <person name="Ng V."/>
            <person name="Clum A."/>
            <person name="Ohm R."/>
            <person name="Martin F."/>
            <person name="Silar P."/>
            <person name="Natvig D."/>
            <person name="Lalanne C."/>
            <person name="Gautier V."/>
            <person name="Ament-Velasquez S.L."/>
            <person name="Kruys A."/>
            <person name="Hutchinson M.I."/>
            <person name="Powell A.J."/>
            <person name="Barry K."/>
            <person name="Miller A.N."/>
            <person name="Grigoriev I.V."/>
            <person name="Debuchy R."/>
            <person name="Gladieux P."/>
            <person name="Thoren M.H."/>
            <person name="Johannesson H."/>
        </authorList>
    </citation>
    <scope>NUCLEOTIDE SEQUENCE</scope>
    <source>
        <strain evidence="17">CBS 508.74</strain>
    </source>
</reference>
<evidence type="ECO:0000313" key="18">
    <source>
        <dbReference type="Proteomes" id="UP001302812"/>
    </source>
</evidence>
<evidence type="ECO:0000256" key="15">
    <source>
        <dbReference type="SAM" id="MobiDB-lite"/>
    </source>
</evidence>
<evidence type="ECO:0000256" key="2">
    <source>
        <dbReference type="ARBA" id="ARBA00004123"/>
    </source>
</evidence>
<keyword evidence="5" id="KW-0479">Metal-binding</keyword>
<dbReference type="FunFam" id="3.30.160.60:FF:001182">
    <property type="entry name" value="Zinc finger, C2H2 type"/>
    <property type="match status" value="1"/>
</dbReference>
<feature type="compositionally biased region" description="Low complexity" evidence="15">
    <location>
        <begin position="24"/>
        <end position="62"/>
    </location>
</feature>
<dbReference type="Pfam" id="PF00096">
    <property type="entry name" value="zf-C2H2"/>
    <property type="match status" value="2"/>
</dbReference>
<organism evidence="17 18">
    <name type="scientific">Canariomyces notabilis</name>
    <dbReference type="NCBI Taxonomy" id="2074819"/>
    <lineage>
        <taxon>Eukaryota</taxon>
        <taxon>Fungi</taxon>
        <taxon>Dikarya</taxon>
        <taxon>Ascomycota</taxon>
        <taxon>Pezizomycotina</taxon>
        <taxon>Sordariomycetes</taxon>
        <taxon>Sordariomycetidae</taxon>
        <taxon>Sordariales</taxon>
        <taxon>Chaetomiaceae</taxon>
        <taxon>Canariomyces</taxon>
    </lineage>
</organism>
<keyword evidence="7 14" id="KW-0863">Zinc-finger</keyword>
<comment type="subcellular location">
    <subcellularLocation>
        <location evidence="2">Nucleus</location>
    </subcellularLocation>
</comment>
<feature type="compositionally biased region" description="Basic and acidic residues" evidence="15">
    <location>
        <begin position="458"/>
        <end position="476"/>
    </location>
</feature>
<keyword evidence="8" id="KW-0862">Zinc</keyword>
<dbReference type="RefSeq" id="XP_064675032.1">
    <property type="nucleotide sequence ID" value="XM_064817217.1"/>
</dbReference>
<evidence type="ECO:0000256" key="5">
    <source>
        <dbReference type="ARBA" id="ARBA00022723"/>
    </source>
</evidence>
<accession>A0AAN6TN38</accession>
<keyword evidence="13" id="KW-0539">Nucleus</keyword>
<evidence type="ECO:0000259" key="16">
    <source>
        <dbReference type="PROSITE" id="PS50157"/>
    </source>
</evidence>
<keyword evidence="6" id="KW-0677">Repeat</keyword>
<evidence type="ECO:0000313" key="17">
    <source>
        <dbReference type="EMBL" id="KAK4117462.1"/>
    </source>
</evidence>
<name>A0AAN6TN38_9PEZI</name>
<feature type="region of interest" description="Disordered" evidence="15">
    <location>
        <begin position="116"/>
        <end position="293"/>
    </location>
</feature>